<feature type="non-terminal residue" evidence="2">
    <location>
        <position position="457"/>
    </location>
</feature>
<dbReference type="EMBL" id="JACVVK020000284">
    <property type="protein sequence ID" value="KAK7480302.1"/>
    <property type="molecule type" value="Genomic_DNA"/>
</dbReference>
<gene>
    <name evidence="2" type="ORF">BaRGS_00028470</name>
</gene>
<protein>
    <submittedName>
        <fullName evidence="2">Uncharacterized protein</fullName>
    </submittedName>
</protein>
<dbReference type="Proteomes" id="UP001519460">
    <property type="component" value="Unassembled WGS sequence"/>
</dbReference>
<feature type="compositionally biased region" description="Basic and acidic residues" evidence="1">
    <location>
        <begin position="388"/>
        <end position="408"/>
    </location>
</feature>
<evidence type="ECO:0000313" key="3">
    <source>
        <dbReference type="Proteomes" id="UP001519460"/>
    </source>
</evidence>
<proteinExistence type="predicted"/>
<dbReference type="AlphaFoldDB" id="A0ABD0K016"/>
<feature type="region of interest" description="Disordered" evidence="1">
    <location>
        <begin position="378"/>
        <end position="416"/>
    </location>
</feature>
<evidence type="ECO:0000313" key="2">
    <source>
        <dbReference type="EMBL" id="KAK7480302.1"/>
    </source>
</evidence>
<reference evidence="2 3" key="1">
    <citation type="journal article" date="2023" name="Sci. Data">
        <title>Genome assembly of the Korean intertidal mud-creeper Batillaria attramentaria.</title>
        <authorList>
            <person name="Patra A.K."/>
            <person name="Ho P.T."/>
            <person name="Jun S."/>
            <person name="Lee S.J."/>
            <person name="Kim Y."/>
            <person name="Won Y.J."/>
        </authorList>
    </citation>
    <scope>NUCLEOTIDE SEQUENCE [LARGE SCALE GENOMIC DNA]</scope>
    <source>
        <strain evidence="2">Wonlab-2016</strain>
    </source>
</reference>
<name>A0ABD0K016_9CAEN</name>
<accession>A0ABD0K016</accession>
<keyword evidence="3" id="KW-1185">Reference proteome</keyword>
<evidence type="ECO:0000256" key="1">
    <source>
        <dbReference type="SAM" id="MobiDB-lite"/>
    </source>
</evidence>
<sequence length="457" mass="50874">MATTETEPAAAELTTEMQEIPAKGAEGGATSVKVSDEVIQEEVPPLTYIDFFPQCFGSTFEGKEPTYAEFQSVMEQANQWLRSMPQFVAVKCETVEHKLNPTDYSLDPDTCFIHFSSHGKNIYLKALRVWLMPKKDSEMPVQQIAYITVLPDHTSGNLTATLASLVTNAAMRVQPEHLFPAFDSMATTMEKLNNHLQSKPLPGKILTVETVPFKVAESQSVDKLNTEATLWSESGKHSRMYLFGIRIFYVVGQPEFERIGHHDEVPECAQDPEGMGLRIKFAPFTKTVARAAVWLQDQHNMRAVNFQSIKLKAERPAGTGPYVFDPNVAGYNEAPSLVESRFVKFLRIFYVKGQKVDVPDIYSSTNLTTRLFVPVKRGTKSYPSSGHGDSEVPGERGGVRRNWGERGKGGPGGQQLLRPVLTRLCQVILPSSVQGATTRNSPGDRRGRSRLDVCRFL</sequence>
<comment type="caution">
    <text evidence="2">The sequence shown here is derived from an EMBL/GenBank/DDBJ whole genome shotgun (WGS) entry which is preliminary data.</text>
</comment>
<feature type="region of interest" description="Disordered" evidence="1">
    <location>
        <begin position="1"/>
        <end position="31"/>
    </location>
</feature>
<feature type="compositionally biased region" description="Low complexity" evidence="1">
    <location>
        <begin position="1"/>
        <end position="16"/>
    </location>
</feature>
<organism evidence="2 3">
    <name type="scientific">Batillaria attramentaria</name>
    <dbReference type="NCBI Taxonomy" id="370345"/>
    <lineage>
        <taxon>Eukaryota</taxon>
        <taxon>Metazoa</taxon>
        <taxon>Spiralia</taxon>
        <taxon>Lophotrochozoa</taxon>
        <taxon>Mollusca</taxon>
        <taxon>Gastropoda</taxon>
        <taxon>Caenogastropoda</taxon>
        <taxon>Sorbeoconcha</taxon>
        <taxon>Cerithioidea</taxon>
        <taxon>Batillariidae</taxon>
        <taxon>Batillaria</taxon>
    </lineage>
</organism>